<comment type="caution">
    <text evidence="1">The sequence shown here is derived from an EMBL/GenBank/DDBJ whole genome shotgun (WGS) entry which is preliminary data.</text>
</comment>
<dbReference type="PATRIC" id="fig|1218565.3.peg.3682"/>
<dbReference type="AlphaFoldDB" id="M6D0Q8"/>
<evidence type="ECO:0000313" key="2">
    <source>
        <dbReference type="Proteomes" id="UP000011988"/>
    </source>
</evidence>
<reference evidence="1 2" key="1">
    <citation type="submission" date="2013-01" db="EMBL/GenBank/DDBJ databases">
        <authorList>
            <person name="Harkins D.M."/>
            <person name="Durkin A.S."/>
            <person name="Brinkac L.M."/>
            <person name="Haft D.H."/>
            <person name="Selengut J.D."/>
            <person name="Sanka R."/>
            <person name="DePew J."/>
            <person name="Purushe J."/>
            <person name="Galloway R.L."/>
            <person name="Vinetz J.M."/>
            <person name="Sutton G.G."/>
            <person name="Nierman W.C."/>
            <person name="Fouts D.E."/>
        </authorList>
    </citation>
    <scope>NUCLEOTIDE SEQUENCE [LARGE SCALE GENOMIC DNA]</scope>
    <source>
        <strain evidence="1 2">79601</strain>
    </source>
</reference>
<dbReference type="Proteomes" id="UP000011988">
    <property type="component" value="Unassembled WGS sequence"/>
</dbReference>
<organism evidence="1 2">
    <name type="scientific">Leptospira alstonii serovar Sichuan str. 79601</name>
    <dbReference type="NCBI Taxonomy" id="1218565"/>
    <lineage>
        <taxon>Bacteria</taxon>
        <taxon>Pseudomonadati</taxon>
        <taxon>Spirochaetota</taxon>
        <taxon>Spirochaetia</taxon>
        <taxon>Leptospirales</taxon>
        <taxon>Leptospiraceae</taxon>
        <taxon>Leptospira</taxon>
    </lineage>
</organism>
<gene>
    <name evidence="1" type="ORF">LEP1GSC194_1941</name>
</gene>
<accession>M6D0Q8</accession>
<sequence length="37" mass="4440">MQFISEIFYFICANIRDRKMIRRGLNALRPLKKAKVV</sequence>
<evidence type="ECO:0000313" key="1">
    <source>
        <dbReference type="EMBL" id="EMJ92165.1"/>
    </source>
</evidence>
<protein>
    <submittedName>
        <fullName evidence="1">Uncharacterized protein</fullName>
    </submittedName>
</protein>
<name>M6D0Q8_9LEPT</name>
<proteinExistence type="predicted"/>
<dbReference type="EMBL" id="ANIK01000091">
    <property type="protein sequence ID" value="EMJ92165.1"/>
    <property type="molecule type" value="Genomic_DNA"/>
</dbReference>